<organism evidence="1 2">
    <name type="scientific">Salmonella enterica subsp. enterica serovar Adelaide str. A4-669</name>
    <dbReference type="NCBI Taxonomy" id="913063"/>
    <lineage>
        <taxon>Bacteria</taxon>
        <taxon>Pseudomonadati</taxon>
        <taxon>Pseudomonadota</taxon>
        <taxon>Gammaproteobacteria</taxon>
        <taxon>Enterobacterales</taxon>
        <taxon>Enterobacteriaceae</taxon>
        <taxon>Salmonella</taxon>
    </lineage>
</organism>
<dbReference type="AlphaFoldDB" id="A0A6C8GRM2"/>
<proteinExistence type="predicted"/>
<dbReference type="EMBL" id="AFCI01000223">
    <property type="protein sequence ID" value="EHC40936.1"/>
    <property type="molecule type" value="Genomic_DNA"/>
</dbReference>
<protein>
    <submittedName>
        <fullName evidence="1">Type III secretion bridge</fullName>
    </submittedName>
</protein>
<evidence type="ECO:0000313" key="1">
    <source>
        <dbReference type="EMBL" id="EHC40936.1"/>
    </source>
</evidence>
<name>A0A6C8GRM2_SALET</name>
<dbReference type="Proteomes" id="UP000004906">
    <property type="component" value="Unassembled WGS sequence"/>
</dbReference>
<reference evidence="1 2" key="1">
    <citation type="journal article" date="2011" name="BMC Genomics">
        <title>Genome sequencing reveals diversification of virulence factor content and possible host adaptation in distinct subpopulations of Salmonella enterica.</title>
        <authorList>
            <person name="den Bakker H.C."/>
            <person name="Moreno Switt A.I."/>
            <person name="Govoni G."/>
            <person name="Cummings C.A."/>
            <person name="Ranieri M.L."/>
            <person name="Degoricija L."/>
            <person name="Hoelzer K."/>
            <person name="Rodriguez-Rivera L.D."/>
            <person name="Brown S."/>
            <person name="Bolchacova E."/>
            <person name="Furtado M.R."/>
            <person name="Wiedmann M."/>
        </authorList>
    </citation>
    <scope>NUCLEOTIDE SEQUENCE [LARGE SCALE GENOMIC DNA]</scope>
    <source>
        <strain evidence="1 2">A4-669</strain>
    </source>
</reference>
<sequence length="40" mass="4521">MLIILLSVMSAGFGVWYYKNHYARNKKGITADDKAKSSNE</sequence>
<gene>
    <name evidence="1" type="ORF">LTSEADE_0604</name>
</gene>
<comment type="caution">
    <text evidence="1">The sequence shown here is derived from an EMBL/GenBank/DDBJ whole genome shotgun (WGS) entry which is preliminary data.</text>
</comment>
<evidence type="ECO:0000313" key="2">
    <source>
        <dbReference type="Proteomes" id="UP000004906"/>
    </source>
</evidence>
<accession>A0A6C8GRM2</accession>